<evidence type="ECO:0000313" key="1">
    <source>
        <dbReference type="EMBL" id="KAF6780584.1"/>
    </source>
</evidence>
<protein>
    <submittedName>
        <fullName evidence="1">HET domain containing protein</fullName>
    </submittedName>
</protein>
<dbReference type="Proteomes" id="UP000639643">
    <property type="component" value="Unassembled WGS sequence"/>
</dbReference>
<dbReference type="AlphaFoldDB" id="A0A8H6IL90"/>
<dbReference type="EMBL" id="WIGM01002450">
    <property type="protein sequence ID" value="KAF6780584.1"/>
    <property type="molecule type" value="Genomic_DNA"/>
</dbReference>
<gene>
    <name evidence="1" type="ORF">CMUS01_16825</name>
</gene>
<proteinExistence type="predicted"/>
<name>A0A8H6IL90_9PEZI</name>
<evidence type="ECO:0000313" key="2">
    <source>
        <dbReference type="Proteomes" id="UP000639643"/>
    </source>
</evidence>
<keyword evidence="2" id="KW-1185">Reference proteome</keyword>
<sequence>MGFCIQFNSDCSDKDTKVAREVAGQFCDVAGQSPSQDTLASVSSIIMGGVAKATATSTSSSASTNAAGVVGKGTCIQMAVYVAAAAAVL</sequence>
<comment type="caution">
    <text evidence="1">The sequence shown here is derived from an EMBL/GenBank/DDBJ whole genome shotgun (WGS) entry which is preliminary data.</text>
</comment>
<accession>A0A8H6IL90</accession>
<reference evidence="1" key="1">
    <citation type="journal article" date="2020" name="Phytopathology">
        <title>Genome Sequence Resources of Colletotrichum truncatum, C. plurivorum, C. musicola, and C. sojae: Four Species Pathogenic to Soybean (Glycine max).</title>
        <authorList>
            <person name="Rogerio F."/>
            <person name="Boufleur T.R."/>
            <person name="Ciampi-Guillardi M."/>
            <person name="Sukno S.A."/>
            <person name="Thon M.R."/>
            <person name="Massola Junior N.S."/>
            <person name="Baroncelli R."/>
        </authorList>
    </citation>
    <scope>NUCLEOTIDE SEQUENCE</scope>
    <source>
        <strain evidence="1">LFN0074</strain>
    </source>
</reference>
<organism evidence="1 2">
    <name type="scientific">Colletotrichum musicola</name>
    <dbReference type="NCBI Taxonomy" id="2175873"/>
    <lineage>
        <taxon>Eukaryota</taxon>
        <taxon>Fungi</taxon>
        <taxon>Dikarya</taxon>
        <taxon>Ascomycota</taxon>
        <taxon>Pezizomycotina</taxon>
        <taxon>Sordariomycetes</taxon>
        <taxon>Hypocreomycetidae</taxon>
        <taxon>Glomerellales</taxon>
        <taxon>Glomerellaceae</taxon>
        <taxon>Colletotrichum</taxon>
        <taxon>Colletotrichum orchidearum species complex</taxon>
    </lineage>
</organism>